<dbReference type="GO" id="GO:0004252">
    <property type="term" value="F:serine-type endopeptidase activity"/>
    <property type="evidence" value="ECO:0007669"/>
    <property type="project" value="TreeGrafter"/>
</dbReference>
<organism evidence="4 5">
    <name type="scientific">Amycolatopsis suaedae</name>
    <dbReference type="NCBI Taxonomy" id="2510978"/>
    <lineage>
        <taxon>Bacteria</taxon>
        <taxon>Bacillati</taxon>
        <taxon>Actinomycetota</taxon>
        <taxon>Actinomycetes</taxon>
        <taxon>Pseudonocardiales</taxon>
        <taxon>Pseudonocardiaceae</taxon>
        <taxon>Amycolatopsis</taxon>
    </lineage>
</organism>
<dbReference type="SUPFAM" id="SSF53474">
    <property type="entry name" value="alpha/beta-Hydrolases"/>
    <property type="match status" value="1"/>
</dbReference>
<feature type="region of interest" description="Disordered" evidence="2">
    <location>
        <begin position="1"/>
        <end position="42"/>
    </location>
</feature>
<keyword evidence="1" id="KW-0378">Hydrolase</keyword>
<evidence type="ECO:0000256" key="1">
    <source>
        <dbReference type="ARBA" id="ARBA00022801"/>
    </source>
</evidence>
<dbReference type="EMBL" id="SFCC01000007">
    <property type="protein sequence ID" value="RZQ62979.1"/>
    <property type="molecule type" value="Genomic_DNA"/>
</dbReference>
<dbReference type="SUPFAM" id="SSF82171">
    <property type="entry name" value="DPP6 N-terminal domain-like"/>
    <property type="match status" value="1"/>
</dbReference>
<gene>
    <name evidence="4" type="ORF">EWH70_14885</name>
</gene>
<dbReference type="Pfam" id="PF00326">
    <property type="entry name" value="Peptidase_S9"/>
    <property type="match status" value="1"/>
</dbReference>
<evidence type="ECO:0000256" key="2">
    <source>
        <dbReference type="SAM" id="MobiDB-lite"/>
    </source>
</evidence>
<proteinExistence type="predicted"/>
<dbReference type="AlphaFoldDB" id="A0A4Q7J749"/>
<comment type="caution">
    <text evidence="4">The sequence shown here is derived from an EMBL/GenBank/DDBJ whole genome shotgun (WGS) entry which is preliminary data.</text>
</comment>
<name>A0A4Q7J749_9PSEU</name>
<protein>
    <submittedName>
        <fullName evidence="4">S9 family peptidase</fullName>
    </submittedName>
</protein>
<feature type="domain" description="Peptidase S9 prolyl oligopeptidase catalytic" evidence="3">
    <location>
        <begin position="437"/>
        <end position="645"/>
    </location>
</feature>
<sequence length="656" mass="71943">MESSRLRLPTPTHRGRAPGRCVRDSSPEPRSSSVANDARVPERLFDDPAREATWRRRFTAAVVTPPIPARQRPEHNVYVSNSSGTFQVHAWNRVTDEHWEVTTARHGAYVCALSADGRWIWYFTDPSGAETGRWHRVRFPAPGRPLPEPEETPITTEGFPLGQALGVSRGVVAMMAADGCTLWYYDEDKSEVSALLHDSTSASVHDLDPADELAVVSHAAGASMLRPTVSVLALGDGREIGRKWDGADHGLEVFGFSPVPGDRRILMAHERDGNRVPFIWNLDDDSETSVEADLAGETWARWFPGASALLLGRSEWGRTSLYRYDLARHGLDRIPVRTGWIGAAAARQDASIEYVWCDAAHPPEVRRYGTDGSDRVLLCAPGEPAPPSRRVLDAFVDVDGPAAGRLHVLYATPDSPGPWPTVFSVHGGPYAADEDYFSAIRATWLDAGFAVVHANYRGSTGYGRSWREAIKGDPGCLALDDLGSAHDWAVAHGVADPRRCVLRGWSWGGYLALLGVGRQPRRWAAGIAGAPIADYVAAYREQLPSLRHFDDELFGGGPDDVPEVYVRSSPLTYVPRVVAPVLLLCGDHDPRTPPGQLARFEEAMAEHDRYYEKYTFDAGHGSLEVEEQIRQCAVEIGFAVRHLGSAGTVDRGSGRQ</sequence>
<dbReference type="GO" id="GO:0006508">
    <property type="term" value="P:proteolysis"/>
    <property type="evidence" value="ECO:0007669"/>
    <property type="project" value="InterPro"/>
</dbReference>
<evidence type="ECO:0000313" key="5">
    <source>
        <dbReference type="Proteomes" id="UP000292003"/>
    </source>
</evidence>
<dbReference type="PANTHER" id="PTHR42776:SF27">
    <property type="entry name" value="DIPEPTIDYL PEPTIDASE FAMILY MEMBER 6"/>
    <property type="match status" value="1"/>
</dbReference>
<dbReference type="Proteomes" id="UP000292003">
    <property type="component" value="Unassembled WGS sequence"/>
</dbReference>
<reference evidence="4 5" key="1">
    <citation type="submission" date="2019-02" db="EMBL/GenBank/DDBJ databases">
        <title>Draft genome sequence of Amycolatopsis sp. 8-3EHSu isolated from roots of Suaeda maritima.</title>
        <authorList>
            <person name="Duangmal K."/>
            <person name="Chantavorakit T."/>
        </authorList>
    </citation>
    <scope>NUCLEOTIDE SEQUENCE [LARGE SCALE GENOMIC DNA]</scope>
    <source>
        <strain evidence="4 5">8-3EHSu</strain>
    </source>
</reference>
<dbReference type="OrthoDB" id="128799at2"/>
<accession>A0A4Q7J749</accession>
<dbReference type="InterPro" id="IPR029058">
    <property type="entry name" value="AB_hydrolase_fold"/>
</dbReference>
<dbReference type="Gene3D" id="3.40.50.1820">
    <property type="entry name" value="alpha/beta hydrolase"/>
    <property type="match status" value="1"/>
</dbReference>
<keyword evidence="5" id="KW-1185">Reference proteome</keyword>
<dbReference type="PANTHER" id="PTHR42776">
    <property type="entry name" value="SERINE PEPTIDASE S9 FAMILY MEMBER"/>
    <property type="match status" value="1"/>
</dbReference>
<evidence type="ECO:0000259" key="3">
    <source>
        <dbReference type="Pfam" id="PF00326"/>
    </source>
</evidence>
<evidence type="ECO:0000313" key="4">
    <source>
        <dbReference type="EMBL" id="RZQ62979.1"/>
    </source>
</evidence>
<dbReference type="InterPro" id="IPR001375">
    <property type="entry name" value="Peptidase_S9_cat"/>
</dbReference>